<evidence type="ECO:0000256" key="9">
    <source>
        <dbReference type="HAMAP-Rule" id="MF_00161"/>
    </source>
</evidence>
<feature type="transmembrane region" description="Helical" evidence="9">
    <location>
        <begin position="19"/>
        <end position="38"/>
    </location>
</feature>
<dbReference type="EMBL" id="SDMQ01000002">
    <property type="protein sequence ID" value="TBT87272.1"/>
    <property type="molecule type" value="Genomic_DNA"/>
</dbReference>
<dbReference type="GO" id="GO:0005886">
    <property type="term" value="C:plasma membrane"/>
    <property type="evidence" value="ECO:0007669"/>
    <property type="project" value="UniProtKB-SubCell"/>
</dbReference>
<dbReference type="GO" id="GO:0004190">
    <property type="term" value="F:aspartic-type endopeptidase activity"/>
    <property type="evidence" value="ECO:0007669"/>
    <property type="project" value="UniProtKB-UniRule"/>
</dbReference>
<feature type="transmembrane region" description="Helical" evidence="9">
    <location>
        <begin position="107"/>
        <end position="125"/>
    </location>
</feature>
<dbReference type="Pfam" id="PF01252">
    <property type="entry name" value="Peptidase_A8"/>
    <property type="match status" value="1"/>
</dbReference>
<feature type="active site" evidence="9">
    <location>
        <position position="155"/>
    </location>
</feature>
<gene>
    <name evidence="9" type="primary">lspA</name>
    <name evidence="11" type="ORF">ET989_02880</name>
</gene>
<dbReference type="PRINTS" id="PR00781">
    <property type="entry name" value="LIPOSIGPTASE"/>
</dbReference>
<keyword evidence="7 9" id="KW-1133">Transmembrane helix</keyword>
<keyword evidence="3 9" id="KW-0645">Protease</keyword>
<dbReference type="UniPathway" id="UPA00665"/>
<keyword evidence="5 9" id="KW-0064">Aspartyl protease</keyword>
<feature type="active site" evidence="9">
    <location>
        <position position="141"/>
    </location>
</feature>
<evidence type="ECO:0000256" key="4">
    <source>
        <dbReference type="ARBA" id="ARBA00022692"/>
    </source>
</evidence>
<keyword evidence="12" id="KW-1185">Reference proteome</keyword>
<evidence type="ECO:0000256" key="1">
    <source>
        <dbReference type="ARBA" id="ARBA00006139"/>
    </source>
</evidence>
<comment type="pathway">
    <text evidence="9">Protein modification; lipoprotein biosynthesis (signal peptide cleavage).</text>
</comment>
<name>A0A4Q9KFV0_9ACTN</name>
<keyword evidence="6 9" id="KW-0378">Hydrolase</keyword>
<dbReference type="PANTHER" id="PTHR33695:SF1">
    <property type="entry name" value="LIPOPROTEIN SIGNAL PEPTIDASE"/>
    <property type="match status" value="1"/>
</dbReference>
<dbReference type="EC" id="3.4.23.36" evidence="9"/>
<keyword evidence="8 9" id="KW-0472">Membrane</keyword>
<organism evidence="11 12">
    <name type="scientific">Propioniciclava sinopodophylli</name>
    <dbReference type="NCBI Taxonomy" id="1837344"/>
    <lineage>
        <taxon>Bacteria</taxon>
        <taxon>Bacillati</taxon>
        <taxon>Actinomycetota</taxon>
        <taxon>Actinomycetes</taxon>
        <taxon>Propionibacteriales</taxon>
        <taxon>Propionibacteriaceae</taxon>
        <taxon>Propioniciclava</taxon>
    </lineage>
</organism>
<evidence type="ECO:0000313" key="12">
    <source>
        <dbReference type="Proteomes" id="UP000292373"/>
    </source>
</evidence>
<keyword evidence="4 9" id="KW-0812">Transmembrane</keyword>
<evidence type="ECO:0000256" key="6">
    <source>
        <dbReference type="ARBA" id="ARBA00022801"/>
    </source>
</evidence>
<comment type="similarity">
    <text evidence="1 9 10">Belongs to the peptidase A8 family.</text>
</comment>
<dbReference type="InterPro" id="IPR001872">
    <property type="entry name" value="Peptidase_A8"/>
</dbReference>
<dbReference type="Proteomes" id="UP000292373">
    <property type="component" value="Unassembled WGS sequence"/>
</dbReference>
<evidence type="ECO:0000256" key="7">
    <source>
        <dbReference type="ARBA" id="ARBA00022989"/>
    </source>
</evidence>
<dbReference type="AlphaFoldDB" id="A0A4Q9KFV0"/>
<protein>
    <recommendedName>
        <fullName evidence="9">Lipoprotein signal peptidase</fullName>
        <ecNumber evidence="9">3.4.23.36</ecNumber>
    </recommendedName>
    <alternativeName>
        <fullName evidence="9">Prolipoprotein signal peptidase</fullName>
    </alternativeName>
    <alternativeName>
        <fullName evidence="9">Signal peptidase II</fullName>
        <shortName evidence="9">SPase II</shortName>
    </alternativeName>
</protein>
<proteinExistence type="inferred from homology"/>
<feature type="transmembrane region" description="Helical" evidence="9">
    <location>
        <begin position="145"/>
        <end position="170"/>
    </location>
</feature>
<feature type="transmembrane region" description="Helical" evidence="9">
    <location>
        <begin position="81"/>
        <end position="100"/>
    </location>
</feature>
<evidence type="ECO:0000256" key="5">
    <source>
        <dbReference type="ARBA" id="ARBA00022750"/>
    </source>
</evidence>
<evidence type="ECO:0000256" key="3">
    <source>
        <dbReference type="ARBA" id="ARBA00022670"/>
    </source>
</evidence>
<evidence type="ECO:0000256" key="8">
    <source>
        <dbReference type="ARBA" id="ARBA00023136"/>
    </source>
</evidence>
<comment type="caution">
    <text evidence="11">The sequence shown here is derived from an EMBL/GenBank/DDBJ whole genome shotgun (WGS) entry which is preliminary data.</text>
</comment>
<evidence type="ECO:0000256" key="2">
    <source>
        <dbReference type="ARBA" id="ARBA00022475"/>
    </source>
</evidence>
<accession>A0A4Q9KFV0</accession>
<comment type="catalytic activity">
    <reaction evidence="9">
        <text>Release of signal peptides from bacterial membrane prolipoproteins. Hydrolyzes -Xaa-Yaa-Zaa-|-(S,diacylglyceryl)Cys-, in which Xaa is hydrophobic (preferably Leu), and Yaa (Ala or Ser) and Zaa (Gly or Ala) have small, neutral side chains.</text>
        <dbReference type="EC" id="3.4.23.36"/>
    </reaction>
</comment>
<comment type="function">
    <text evidence="9">This protein specifically catalyzes the removal of signal peptides from prolipoproteins.</text>
</comment>
<dbReference type="HAMAP" id="MF_00161">
    <property type="entry name" value="LspA"/>
    <property type="match status" value="1"/>
</dbReference>
<keyword evidence="2 9" id="KW-1003">Cell membrane</keyword>
<comment type="subcellular location">
    <subcellularLocation>
        <location evidence="9">Cell membrane</location>
        <topology evidence="9">Multi-pass membrane protein</topology>
    </subcellularLocation>
</comment>
<sequence length="198" mass="20624">MQAAGGAALNGPTPRRGVLTARAAWALALGIGAVGYAVDFGTKELALAHLDPQNPPVLLGGLLRLQLIRNPGAAFSMGEDFTVVLTLVSVAALAGVLAWVLPRTRHVGWTVGMGLLLAGILGNLTDRLIRPPAPLHGHVIDFFQVPNFAIFNVADICITFAAITIIWLVVITQVDLNGTSTKEEKAVDAPVAAPEGDA</sequence>
<dbReference type="PANTHER" id="PTHR33695">
    <property type="entry name" value="LIPOPROTEIN SIGNAL PEPTIDASE"/>
    <property type="match status" value="1"/>
</dbReference>
<dbReference type="OrthoDB" id="4308908at2"/>
<dbReference type="GO" id="GO:0006508">
    <property type="term" value="P:proteolysis"/>
    <property type="evidence" value="ECO:0007669"/>
    <property type="project" value="UniProtKB-KW"/>
</dbReference>
<reference evidence="11 12" key="1">
    <citation type="submission" date="2019-01" db="EMBL/GenBank/DDBJ databases">
        <title>Lactibacter flavus gen. nov., sp. nov., a novel bacterium of the family Propionibacteriaceae isolated from raw milk and dairy products.</title>
        <authorList>
            <person name="Huptas C."/>
            <person name="Wenning M."/>
            <person name="Breitenwieser F."/>
            <person name="Doll E."/>
            <person name="Von Neubeck M."/>
            <person name="Busse H.-J."/>
            <person name="Scherer S."/>
        </authorList>
    </citation>
    <scope>NUCLEOTIDE SEQUENCE [LARGE SCALE GENOMIC DNA]</scope>
    <source>
        <strain evidence="11 12">KCTC 33808</strain>
    </source>
</reference>
<evidence type="ECO:0000256" key="10">
    <source>
        <dbReference type="RuleBase" id="RU004181"/>
    </source>
</evidence>
<evidence type="ECO:0000313" key="11">
    <source>
        <dbReference type="EMBL" id="TBT87272.1"/>
    </source>
</evidence>